<dbReference type="AlphaFoldDB" id="A0AAD3S830"/>
<accession>A0AAD3S830</accession>
<sequence length="166" mass="18500">MVSGCPPSTHHVLRSRLAARAFSPQMSKALLQSYGAVVGMWLRADLEEAAHEVGGFLLFSCRYCSVCDDMLPVSYFLNVVMLFGASVDGFKMRRFSLNDEVGFCFIKLEELGAFRSKWSPNCFSSFDLARQGTCLLPSVWLNSVYNDEPVYLQFLVGDHYVALAAS</sequence>
<keyword evidence="2" id="KW-1185">Reference proteome</keyword>
<dbReference type="EMBL" id="BSYO01000006">
    <property type="protein sequence ID" value="GMH06215.1"/>
    <property type="molecule type" value="Genomic_DNA"/>
</dbReference>
<gene>
    <name evidence="1" type="ORF">Nepgr_008055</name>
</gene>
<proteinExistence type="predicted"/>
<organism evidence="1 2">
    <name type="scientific">Nepenthes gracilis</name>
    <name type="common">Slender pitcher plant</name>
    <dbReference type="NCBI Taxonomy" id="150966"/>
    <lineage>
        <taxon>Eukaryota</taxon>
        <taxon>Viridiplantae</taxon>
        <taxon>Streptophyta</taxon>
        <taxon>Embryophyta</taxon>
        <taxon>Tracheophyta</taxon>
        <taxon>Spermatophyta</taxon>
        <taxon>Magnoliopsida</taxon>
        <taxon>eudicotyledons</taxon>
        <taxon>Gunneridae</taxon>
        <taxon>Pentapetalae</taxon>
        <taxon>Caryophyllales</taxon>
        <taxon>Nepenthaceae</taxon>
        <taxon>Nepenthes</taxon>
    </lineage>
</organism>
<protein>
    <submittedName>
        <fullName evidence="1">Uncharacterized protein</fullName>
    </submittedName>
</protein>
<dbReference type="Proteomes" id="UP001279734">
    <property type="component" value="Unassembled WGS sequence"/>
</dbReference>
<evidence type="ECO:0000313" key="1">
    <source>
        <dbReference type="EMBL" id="GMH06215.1"/>
    </source>
</evidence>
<reference evidence="1" key="1">
    <citation type="submission" date="2023-05" db="EMBL/GenBank/DDBJ databases">
        <title>Nepenthes gracilis genome sequencing.</title>
        <authorList>
            <person name="Fukushima K."/>
        </authorList>
    </citation>
    <scope>NUCLEOTIDE SEQUENCE</scope>
    <source>
        <strain evidence="1">SING2019-196</strain>
    </source>
</reference>
<evidence type="ECO:0000313" key="2">
    <source>
        <dbReference type="Proteomes" id="UP001279734"/>
    </source>
</evidence>
<comment type="caution">
    <text evidence="1">The sequence shown here is derived from an EMBL/GenBank/DDBJ whole genome shotgun (WGS) entry which is preliminary data.</text>
</comment>
<name>A0AAD3S830_NEPGR</name>